<reference evidence="1" key="1">
    <citation type="submission" date="2014-09" db="EMBL/GenBank/DDBJ databases">
        <authorList>
            <person name="Magalhaes I.L.F."/>
            <person name="Oliveira U."/>
            <person name="Santos F.R."/>
            <person name="Vidigal T.H.D.A."/>
            <person name="Brescovit A.D."/>
            <person name="Santos A.J."/>
        </authorList>
    </citation>
    <scope>NUCLEOTIDE SEQUENCE</scope>
    <source>
        <tissue evidence="1">Shoot tissue taken approximately 20 cm above the soil surface</tissue>
    </source>
</reference>
<reference evidence="1" key="2">
    <citation type="journal article" date="2015" name="Data Brief">
        <title>Shoot transcriptome of the giant reed, Arundo donax.</title>
        <authorList>
            <person name="Barrero R.A."/>
            <person name="Guerrero F.D."/>
            <person name="Moolhuijzen P."/>
            <person name="Goolsby J.A."/>
            <person name="Tidwell J."/>
            <person name="Bellgard S.E."/>
            <person name="Bellgard M.I."/>
        </authorList>
    </citation>
    <scope>NUCLEOTIDE SEQUENCE</scope>
    <source>
        <tissue evidence="1">Shoot tissue taken approximately 20 cm above the soil surface</tissue>
    </source>
</reference>
<proteinExistence type="predicted"/>
<evidence type="ECO:0000313" key="1">
    <source>
        <dbReference type="EMBL" id="JAD65481.1"/>
    </source>
</evidence>
<sequence>MPYRSCKFCPVLCT</sequence>
<protein>
    <submittedName>
        <fullName evidence="1">Uncharacterized protein</fullName>
    </submittedName>
</protein>
<accession>A0A0A9BQ25</accession>
<name>A0A0A9BQ25_ARUDO</name>
<dbReference type="EMBL" id="GBRH01232414">
    <property type="protein sequence ID" value="JAD65481.1"/>
    <property type="molecule type" value="Transcribed_RNA"/>
</dbReference>
<organism evidence="1">
    <name type="scientific">Arundo donax</name>
    <name type="common">Giant reed</name>
    <name type="synonym">Donax arundinaceus</name>
    <dbReference type="NCBI Taxonomy" id="35708"/>
    <lineage>
        <taxon>Eukaryota</taxon>
        <taxon>Viridiplantae</taxon>
        <taxon>Streptophyta</taxon>
        <taxon>Embryophyta</taxon>
        <taxon>Tracheophyta</taxon>
        <taxon>Spermatophyta</taxon>
        <taxon>Magnoliopsida</taxon>
        <taxon>Liliopsida</taxon>
        <taxon>Poales</taxon>
        <taxon>Poaceae</taxon>
        <taxon>PACMAD clade</taxon>
        <taxon>Arundinoideae</taxon>
        <taxon>Arundineae</taxon>
        <taxon>Arundo</taxon>
    </lineage>
</organism>